<feature type="transmembrane region" description="Helical" evidence="1">
    <location>
        <begin position="263"/>
        <end position="281"/>
    </location>
</feature>
<feature type="domain" description="Acyltransferase 3" evidence="2">
    <location>
        <begin position="37"/>
        <end position="373"/>
    </location>
</feature>
<dbReference type="Pfam" id="PF01757">
    <property type="entry name" value="Acyl_transf_3"/>
    <property type="match status" value="1"/>
</dbReference>
<keyword evidence="3" id="KW-0808">Transferase</keyword>
<keyword evidence="4" id="KW-1185">Reference proteome</keyword>
<feature type="transmembrane region" description="Helical" evidence="1">
    <location>
        <begin position="325"/>
        <end position="345"/>
    </location>
</feature>
<dbReference type="InterPro" id="IPR002656">
    <property type="entry name" value="Acyl_transf_3_dom"/>
</dbReference>
<organism evidence="3 4">
    <name type="scientific">Luteolibacter rhizosphaerae</name>
    <dbReference type="NCBI Taxonomy" id="2989719"/>
    <lineage>
        <taxon>Bacteria</taxon>
        <taxon>Pseudomonadati</taxon>
        <taxon>Verrucomicrobiota</taxon>
        <taxon>Verrucomicrobiia</taxon>
        <taxon>Verrucomicrobiales</taxon>
        <taxon>Verrucomicrobiaceae</taxon>
        <taxon>Luteolibacter</taxon>
    </lineage>
</organism>
<feature type="transmembrane region" description="Helical" evidence="1">
    <location>
        <begin position="231"/>
        <end position="251"/>
    </location>
</feature>
<feature type="transmembrane region" description="Helical" evidence="1">
    <location>
        <begin position="357"/>
        <end position="378"/>
    </location>
</feature>
<feature type="transmembrane region" description="Helical" evidence="1">
    <location>
        <begin position="156"/>
        <end position="177"/>
    </location>
</feature>
<keyword evidence="3" id="KW-0012">Acyltransferase</keyword>
<dbReference type="InterPro" id="IPR050623">
    <property type="entry name" value="Glucan_succinyl_AcylTrfase"/>
</dbReference>
<feature type="transmembrane region" description="Helical" evidence="1">
    <location>
        <begin position="198"/>
        <end position="216"/>
    </location>
</feature>
<dbReference type="Proteomes" id="UP001165653">
    <property type="component" value="Unassembled WGS sequence"/>
</dbReference>
<dbReference type="EMBL" id="JAPDDR010000007">
    <property type="protein sequence ID" value="MCW1914799.1"/>
    <property type="molecule type" value="Genomic_DNA"/>
</dbReference>
<reference evidence="3" key="1">
    <citation type="submission" date="2022-10" db="EMBL/GenBank/DDBJ databases">
        <title>Luteolibacter sp. GHJ8, whole genome shotgun sequencing project.</title>
        <authorList>
            <person name="Zhao G."/>
            <person name="Shen L."/>
        </authorList>
    </citation>
    <scope>NUCLEOTIDE SEQUENCE</scope>
    <source>
        <strain evidence="3">GHJ8</strain>
    </source>
</reference>
<dbReference type="PANTHER" id="PTHR36927">
    <property type="entry name" value="BLR4337 PROTEIN"/>
    <property type="match status" value="1"/>
</dbReference>
<comment type="caution">
    <text evidence="3">The sequence shown here is derived from an EMBL/GenBank/DDBJ whole genome shotgun (WGS) entry which is preliminary data.</text>
</comment>
<feature type="transmembrane region" description="Helical" evidence="1">
    <location>
        <begin position="293"/>
        <end position="313"/>
    </location>
</feature>
<evidence type="ECO:0000259" key="2">
    <source>
        <dbReference type="Pfam" id="PF01757"/>
    </source>
</evidence>
<protein>
    <submittedName>
        <fullName evidence="3">Acyltransferase family protein</fullName>
    </submittedName>
</protein>
<evidence type="ECO:0000313" key="3">
    <source>
        <dbReference type="EMBL" id="MCW1914799.1"/>
    </source>
</evidence>
<feature type="transmembrane region" description="Helical" evidence="1">
    <location>
        <begin position="68"/>
        <end position="89"/>
    </location>
</feature>
<keyword evidence="1" id="KW-0812">Transmembrane</keyword>
<keyword evidence="1" id="KW-1133">Transmembrane helix</keyword>
<keyword evidence="1" id="KW-0472">Membrane</keyword>
<evidence type="ECO:0000313" key="4">
    <source>
        <dbReference type="Proteomes" id="UP001165653"/>
    </source>
</evidence>
<accession>A0ABT3G5F0</accession>
<sequence length="397" mass="43574">MISAKSVESLASPSSEVGAATVVAGPVAKKSQRFFHLDALRACLMFWGILVHTSTVEHSKFFRGCAEVSGLVRMEAFFIISGFLAYMLLQKYGGAATVKKRLVAIGVPFIAALVLLNPVTNYLVFVYHNHPLPFADYLAGKGTAGGAGPMNWHLHLWFLVALFVYSLLAPLLGRMVDAVMAGNGSRNTRRTHFFSGEFKFLAICLVVTAACLGSRVCFEAVKPLLPEDARYVIRSIGNFLPFYTLGMVLFASTNLRAIFSKAHWIQIALSCGLLFLAHQQAGANPGRLEEVSILASQTYLALTLSSLLFWIAGKLVKRESTAVRFLSDAAYSVYLFHFLAIYLFAFLFRPLHSQVDLMLVLVAASTFGALILLHAFVIRRVPVLAFLFNGKPLKRAP</sequence>
<name>A0ABT3G5F0_9BACT</name>
<gene>
    <name evidence="3" type="ORF">OJ996_14525</name>
</gene>
<evidence type="ECO:0000256" key="1">
    <source>
        <dbReference type="SAM" id="Phobius"/>
    </source>
</evidence>
<feature type="transmembrane region" description="Helical" evidence="1">
    <location>
        <begin position="101"/>
        <end position="124"/>
    </location>
</feature>
<proteinExistence type="predicted"/>
<dbReference type="GO" id="GO:0016746">
    <property type="term" value="F:acyltransferase activity"/>
    <property type="evidence" value="ECO:0007669"/>
    <property type="project" value="UniProtKB-KW"/>
</dbReference>
<feature type="transmembrane region" description="Helical" evidence="1">
    <location>
        <begin position="39"/>
        <end position="56"/>
    </location>
</feature>
<dbReference type="PANTHER" id="PTHR36927:SF1">
    <property type="entry name" value="MDO-LIKE PROTEIN"/>
    <property type="match status" value="1"/>
</dbReference>
<dbReference type="RefSeq" id="WP_264514334.1">
    <property type="nucleotide sequence ID" value="NZ_JAPDDR010000007.1"/>
</dbReference>